<organism evidence="3">
    <name type="scientific">uncultured bacterium Contigcl_1149</name>
    <dbReference type="NCBI Taxonomy" id="1393644"/>
    <lineage>
        <taxon>Bacteria</taxon>
        <taxon>environmental samples</taxon>
    </lineage>
</organism>
<keyword evidence="3" id="KW-0418">Kinase</keyword>
<keyword evidence="1" id="KW-0472">Membrane</keyword>
<dbReference type="GO" id="GO:0000155">
    <property type="term" value="F:phosphorelay sensor kinase activity"/>
    <property type="evidence" value="ECO:0007669"/>
    <property type="project" value="InterPro"/>
</dbReference>
<feature type="transmembrane region" description="Helical" evidence="1">
    <location>
        <begin position="20"/>
        <end position="41"/>
    </location>
</feature>
<feature type="domain" description="Signal transduction histidine kinase internal region" evidence="2">
    <location>
        <begin position="242"/>
        <end position="321"/>
    </location>
</feature>
<dbReference type="EMBL" id="KC246854">
    <property type="protein sequence ID" value="AHF25817.1"/>
    <property type="molecule type" value="Genomic_DNA"/>
</dbReference>
<accession>W0FSD9</accession>
<dbReference type="PANTHER" id="PTHR34220:SF7">
    <property type="entry name" value="SENSOR HISTIDINE KINASE YPDA"/>
    <property type="match status" value="1"/>
</dbReference>
<evidence type="ECO:0000313" key="3">
    <source>
        <dbReference type="EMBL" id="AHF25817.1"/>
    </source>
</evidence>
<keyword evidence="3" id="KW-0808">Transferase</keyword>
<dbReference type="InterPro" id="IPR050640">
    <property type="entry name" value="Bact_2-comp_sensor_kinase"/>
</dbReference>
<proteinExistence type="predicted"/>
<feature type="transmembrane region" description="Helical" evidence="1">
    <location>
        <begin position="208"/>
        <end position="225"/>
    </location>
</feature>
<name>W0FSD9_9BACT</name>
<protein>
    <submittedName>
        <fullName evidence="3">Signal transduction histidine kinase</fullName>
    </submittedName>
</protein>
<feature type="non-terminal residue" evidence="3">
    <location>
        <position position="352"/>
    </location>
</feature>
<dbReference type="GO" id="GO:0016020">
    <property type="term" value="C:membrane"/>
    <property type="evidence" value="ECO:0007669"/>
    <property type="project" value="InterPro"/>
</dbReference>
<dbReference type="PANTHER" id="PTHR34220">
    <property type="entry name" value="SENSOR HISTIDINE KINASE YPDA"/>
    <property type="match status" value="1"/>
</dbReference>
<dbReference type="InterPro" id="IPR010559">
    <property type="entry name" value="Sig_transdc_His_kin_internal"/>
</dbReference>
<reference evidence="3" key="1">
    <citation type="journal article" date="2013" name="PLoS ONE">
        <title>Metagenomic insights into the carbohydrate-active enzymes carried by the microorganisms adhering to solid digesta in the rumen of cows.</title>
        <authorList>
            <person name="Wang L."/>
            <person name="Hatem A."/>
            <person name="Catalyurek U.V."/>
            <person name="Morrison M."/>
            <person name="Yu Z."/>
        </authorList>
    </citation>
    <scope>NUCLEOTIDE SEQUENCE</scope>
</reference>
<keyword evidence="1" id="KW-1133">Transmembrane helix</keyword>
<dbReference type="Pfam" id="PF06580">
    <property type="entry name" value="His_kinase"/>
    <property type="match status" value="1"/>
</dbReference>
<evidence type="ECO:0000259" key="2">
    <source>
        <dbReference type="Pfam" id="PF06580"/>
    </source>
</evidence>
<feature type="transmembrane region" description="Helical" evidence="1">
    <location>
        <begin position="53"/>
        <end position="74"/>
    </location>
</feature>
<feature type="transmembrane region" description="Helical" evidence="1">
    <location>
        <begin position="181"/>
        <end position="196"/>
    </location>
</feature>
<feature type="transmembrane region" description="Helical" evidence="1">
    <location>
        <begin position="113"/>
        <end position="139"/>
    </location>
</feature>
<keyword evidence="1" id="KW-0812">Transmembrane</keyword>
<feature type="transmembrane region" description="Helical" evidence="1">
    <location>
        <begin position="86"/>
        <end position="106"/>
    </location>
</feature>
<sequence length="352" mass="40857">MLTHNVASFEEAVVYFNASLLGDGVMVTMLLQMVLLFLTVCIDPYILKKQKRIIMAIIALIVTLIVSDVFSTWLEDQPERMPARTILSIYNYAVWPLILLLFFHIFAPNRKHLVLLILVAINAAVFLTALFSPVAFYITYDNKYHRGPLGYTAHIISGIMLAYLLYLIIREARRMRRKESLIPILSILLILFAVELDENTWKKNIPLSYLTIAIVSCALFVYIYLHLKFVRDHEDALMMNQQLQIMFSQIQPHFLYNSLTVIQELCHTDPAQAETATIQFAKYLRRNMDGLQAKRPIPFSEELEHTREYLSLEQMRFEDKLTVQYDIRCESFTLPPLTLQPIVENAVRHGVR</sequence>
<evidence type="ECO:0000256" key="1">
    <source>
        <dbReference type="SAM" id="Phobius"/>
    </source>
</evidence>
<feature type="transmembrane region" description="Helical" evidence="1">
    <location>
        <begin position="151"/>
        <end position="169"/>
    </location>
</feature>
<dbReference type="AlphaFoldDB" id="W0FSD9"/>